<evidence type="ECO:0000256" key="3">
    <source>
        <dbReference type="ARBA" id="ARBA00022729"/>
    </source>
</evidence>
<evidence type="ECO:0000313" key="8">
    <source>
        <dbReference type="Proteomes" id="UP000078407"/>
    </source>
</evidence>
<dbReference type="PANTHER" id="PTHR33420">
    <property type="entry name" value="FIMBRIAL SUBUNIT ELFA-RELATED"/>
    <property type="match status" value="1"/>
</dbReference>
<comment type="caution">
    <text evidence="7">The sequence shown here is derived from an EMBL/GenBank/DDBJ whole genome shotgun (WGS) entry which is preliminary data.</text>
</comment>
<organism evidence="7 8">
    <name type="scientific">Buttiauxella ferragutiae ATCC 51602</name>
    <dbReference type="NCBI Taxonomy" id="1354252"/>
    <lineage>
        <taxon>Bacteria</taxon>
        <taxon>Pseudomonadati</taxon>
        <taxon>Pseudomonadota</taxon>
        <taxon>Gammaproteobacteria</taxon>
        <taxon>Enterobacterales</taxon>
        <taxon>Enterobacteriaceae</taxon>
        <taxon>Buttiauxella</taxon>
    </lineage>
</organism>
<feature type="domain" description="Fimbrial-type adhesion" evidence="6">
    <location>
        <begin position="195"/>
        <end position="338"/>
    </location>
</feature>
<dbReference type="InterPro" id="IPR008966">
    <property type="entry name" value="Adhesion_dom_sf"/>
</dbReference>
<feature type="signal peptide" evidence="5">
    <location>
        <begin position="1"/>
        <end position="29"/>
    </location>
</feature>
<keyword evidence="8" id="KW-1185">Reference proteome</keyword>
<dbReference type="Gene3D" id="2.60.40.3310">
    <property type="match status" value="1"/>
</dbReference>
<dbReference type="InterPro" id="IPR000259">
    <property type="entry name" value="Adhesion_dom_fimbrial"/>
</dbReference>
<feature type="chain" id="PRO_5046050700" evidence="5">
    <location>
        <begin position="30"/>
        <end position="338"/>
    </location>
</feature>
<dbReference type="Proteomes" id="UP000078407">
    <property type="component" value="Unassembled WGS sequence"/>
</dbReference>
<evidence type="ECO:0000256" key="2">
    <source>
        <dbReference type="ARBA" id="ARBA00006671"/>
    </source>
</evidence>
<proteinExistence type="inferred from homology"/>
<dbReference type="Gene3D" id="2.60.40.1090">
    <property type="entry name" value="Fimbrial-type adhesion domain"/>
    <property type="match status" value="1"/>
</dbReference>
<reference evidence="7 8" key="1">
    <citation type="submission" date="2016-04" db="EMBL/GenBank/DDBJ databases">
        <title>ATOL: Assembling a taxonomically balanced genome-scale reconstruction of the evolutionary history of the Enterobacteriaceae.</title>
        <authorList>
            <person name="Plunkett G.III."/>
            <person name="Neeno-Eckwall E.C."/>
            <person name="Glasner J.D."/>
            <person name="Perna N.T."/>
        </authorList>
    </citation>
    <scope>NUCLEOTIDE SEQUENCE [LARGE SCALE GENOMIC DNA]</scope>
    <source>
        <strain evidence="7 8">ATCC 51602</strain>
    </source>
</reference>
<dbReference type="PANTHER" id="PTHR33420:SF12">
    <property type="entry name" value="FIMBRIN-LIKE PROTEIN FIMI-RELATED"/>
    <property type="match status" value="1"/>
</dbReference>
<evidence type="ECO:0000313" key="7">
    <source>
        <dbReference type="EMBL" id="OAT26283.1"/>
    </source>
</evidence>
<evidence type="ECO:0000256" key="1">
    <source>
        <dbReference type="ARBA" id="ARBA00004561"/>
    </source>
</evidence>
<protein>
    <submittedName>
        <fullName evidence="7">Fimbrial adhesin</fullName>
    </submittedName>
</protein>
<evidence type="ECO:0000256" key="4">
    <source>
        <dbReference type="ARBA" id="ARBA00023263"/>
    </source>
</evidence>
<keyword evidence="4" id="KW-0281">Fimbrium</keyword>
<sequence>MGLFIIAKRIMMLCSLLLGLCLISPNVFAANTGCVSTPAIPGIATLSSTAVDSTLPIGSTIPGTERVFSFSGNCSTISAVPQGIAIITCYYGTGTEVSGMPGVYNTGVAGVGITLINSSGQRVTGAGTSCDTRNTPLGYISNTSAKTYSISMTLALVKTSNTIGSGAMAPGQTKFGIGMYNTGYGLGSNTDSSVSYTGTLYYRAVSCSVDANIPVPLDDMIVANFSGIGSTAGDKAFNVPVTCNAPVNVMMNMTSAAYISKPNAVMALTAGANNASGIGIQLLYNSSPAVFDNYFSAGNVVNAGDTLNVPFTARYYQTASTVVPGTANATATVTMAYQ</sequence>
<dbReference type="EMBL" id="LXEQ01000047">
    <property type="protein sequence ID" value="OAT26283.1"/>
    <property type="molecule type" value="Genomic_DNA"/>
</dbReference>
<gene>
    <name evidence="7" type="ORF">M976_03001</name>
</gene>
<accession>A0ABX2W5Y3</accession>
<dbReference type="RefSeq" id="WP_083963362.1">
    <property type="nucleotide sequence ID" value="NZ_LXEQ01000047.1"/>
</dbReference>
<keyword evidence="3 5" id="KW-0732">Signal</keyword>
<name>A0ABX2W5Y3_9ENTR</name>
<dbReference type="Pfam" id="PF00419">
    <property type="entry name" value="Fimbrial"/>
    <property type="match status" value="1"/>
</dbReference>
<dbReference type="SUPFAM" id="SSF49401">
    <property type="entry name" value="Bacterial adhesins"/>
    <property type="match status" value="1"/>
</dbReference>
<dbReference type="InterPro" id="IPR036937">
    <property type="entry name" value="Adhesion_dom_fimbrial_sf"/>
</dbReference>
<evidence type="ECO:0000259" key="6">
    <source>
        <dbReference type="Pfam" id="PF00419"/>
    </source>
</evidence>
<dbReference type="InterPro" id="IPR050263">
    <property type="entry name" value="Bact_Fimbrial_Adh_Pro"/>
</dbReference>
<comment type="similarity">
    <text evidence="2">Belongs to the fimbrial protein family.</text>
</comment>
<comment type="subcellular location">
    <subcellularLocation>
        <location evidence="1">Fimbrium</location>
    </subcellularLocation>
</comment>
<evidence type="ECO:0000256" key="5">
    <source>
        <dbReference type="SAM" id="SignalP"/>
    </source>
</evidence>